<dbReference type="Proteomes" id="UP000558113">
    <property type="component" value="Unassembled WGS sequence"/>
</dbReference>
<dbReference type="Gene3D" id="3.90.25.10">
    <property type="entry name" value="UDP-galactose 4-epimerase, domain 1"/>
    <property type="match status" value="1"/>
</dbReference>
<organism evidence="3 4">
    <name type="scientific">Paenibacillus sacheonensis</name>
    <dbReference type="NCBI Taxonomy" id="742054"/>
    <lineage>
        <taxon>Bacteria</taxon>
        <taxon>Bacillati</taxon>
        <taxon>Bacillota</taxon>
        <taxon>Bacilli</taxon>
        <taxon>Bacillales</taxon>
        <taxon>Paenibacillaceae</taxon>
        <taxon>Paenibacillus</taxon>
    </lineage>
</organism>
<dbReference type="EMBL" id="JAAAMU010000002">
    <property type="protein sequence ID" value="NBC68350.1"/>
    <property type="molecule type" value="Genomic_DNA"/>
</dbReference>
<accession>A0A7X4YL78</accession>
<evidence type="ECO:0000256" key="1">
    <source>
        <dbReference type="ARBA" id="ARBA00007637"/>
    </source>
</evidence>
<dbReference type="InterPro" id="IPR001509">
    <property type="entry name" value="Epimerase_deHydtase"/>
</dbReference>
<evidence type="ECO:0000313" key="3">
    <source>
        <dbReference type="EMBL" id="NBC68350.1"/>
    </source>
</evidence>
<dbReference type="SUPFAM" id="SSF51735">
    <property type="entry name" value="NAD(P)-binding Rossmann-fold domains"/>
    <property type="match status" value="1"/>
</dbReference>
<proteinExistence type="inferred from homology"/>
<name>A0A7X4YL78_9BACL</name>
<reference evidence="3 4" key="1">
    <citation type="submission" date="2020-01" db="EMBL/GenBank/DDBJ databases">
        <title>Paenibacillus soybeanensis sp. nov. isolated from the nodules of soybean (Glycine max(L.) Merr).</title>
        <authorList>
            <person name="Wang H."/>
        </authorList>
    </citation>
    <scope>NUCLEOTIDE SEQUENCE [LARGE SCALE GENOMIC DNA]</scope>
    <source>
        <strain evidence="3 4">DSM 23054</strain>
    </source>
</reference>
<comment type="caution">
    <text evidence="3">The sequence shown here is derived from an EMBL/GenBank/DDBJ whole genome shotgun (WGS) entry which is preliminary data.</text>
</comment>
<gene>
    <name evidence="3" type="ORF">GT003_04980</name>
</gene>
<dbReference type="Gene3D" id="3.40.50.720">
    <property type="entry name" value="NAD(P)-binding Rossmann-like Domain"/>
    <property type="match status" value="1"/>
</dbReference>
<keyword evidence="4" id="KW-1185">Reference proteome</keyword>
<sequence length="305" mass="33208">MKAVVTGGAGFIGSRLVDALIGHGAEVHVLDNLSTGNRGRLHAQAVLHQADIRDPEAKAILAGIQPDTLFHLAAQADVQRSIQEPGCDAGINIAGTVNMLDACRESGVRKFIFASTSAVYGKLERMPLAVTDPVQPISYYGLSKLTAEHYIRLYHAFYGLNYTILRYGNVYGPGQTAKGEGGVIAIFMERLKNNLTLPINGDGEQTRDFVYVDDVAAANIAAVKLGDRGTYHVSTGSRTSINHVVRELQRIRGEAVTVQYRDAKEGDIRDSCLDNRLTTAELAWQPAVPLEEGLLLTYKSWQQQT</sequence>
<evidence type="ECO:0000313" key="4">
    <source>
        <dbReference type="Proteomes" id="UP000558113"/>
    </source>
</evidence>
<dbReference type="InterPro" id="IPR036291">
    <property type="entry name" value="NAD(P)-bd_dom_sf"/>
</dbReference>
<dbReference type="Pfam" id="PF01370">
    <property type="entry name" value="Epimerase"/>
    <property type="match status" value="1"/>
</dbReference>
<dbReference type="RefSeq" id="WP_161695050.1">
    <property type="nucleotide sequence ID" value="NZ_JAAAMU010000002.1"/>
</dbReference>
<comment type="similarity">
    <text evidence="1">Belongs to the NAD(P)-dependent epimerase/dehydratase family.</text>
</comment>
<dbReference type="AlphaFoldDB" id="A0A7X4YL78"/>
<dbReference type="PANTHER" id="PTHR43000">
    <property type="entry name" value="DTDP-D-GLUCOSE 4,6-DEHYDRATASE-RELATED"/>
    <property type="match status" value="1"/>
</dbReference>
<protein>
    <submittedName>
        <fullName evidence="3">NAD-dependent epimerase/dehydratase family protein</fullName>
    </submittedName>
</protein>
<feature type="domain" description="NAD-dependent epimerase/dehydratase" evidence="2">
    <location>
        <begin position="4"/>
        <end position="228"/>
    </location>
</feature>
<dbReference type="OrthoDB" id="9771073at2"/>
<evidence type="ECO:0000259" key="2">
    <source>
        <dbReference type="Pfam" id="PF01370"/>
    </source>
</evidence>